<dbReference type="PANTHER" id="PTHR10209">
    <property type="entry name" value="OXIDOREDUCTASE, 2OG-FE II OXYGENASE FAMILY PROTEIN"/>
    <property type="match status" value="1"/>
</dbReference>
<dbReference type="SUPFAM" id="SSF53098">
    <property type="entry name" value="Ribonuclease H-like"/>
    <property type="match status" value="1"/>
</dbReference>
<dbReference type="Gene3D" id="2.60.120.330">
    <property type="entry name" value="B-lactam Antibiotic, Isopenicillin N Synthase, Chain"/>
    <property type="match status" value="2"/>
</dbReference>
<dbReference type="AlphaFoldDB" id="A0AA88QLL5"/>
<dbReference type="CDD" id="cd09272">
    <property type="entry name" value="RNase_HI_RT_Ty1"/>
    <property type="match status" value="1"/>
</dbReference>
<dbReference type="InterPro" id="IPR005123">
    <property type="entry name" value="Oxoglu/Fe-dep_dioxygenase_dom"/>
</dbReference>
<dbReference type="Pfam" id="PF14226">
    <property type="entry name" value="DIOX_N"/>
    <property type="match status" value="1"/>
</dbReference>
<evidence type="ECO:0000256" key="5">
    <source>
        <dbReference type="ARBA" id="ARBA00023004"/>
    </source>
</evidence>
<evidence type="ECO:0000259" key="7">
    <source>
        <dbReference type="PROSITE" id="PS50994"/>
    </source>
</evidence>
<dbReference type="GO" id="GO:0046872">
    <property type="term" value="F:metal ion binding"/>
    <property type="evidence" value="ECO:0007669"/>
    <property type="project" value="UniProtKB-KW"/>
</dbReference>
<dbReference type="Pfam" id="PF03171">
    <property type="entry name" value="2OG-FeII_Oxy"/>
    <property type="match status" value="2"/>
</dbReference>
<dbReference type="Proteomes" id="UP001187471">
    <property type="component" value="Unassembled WGS sequence"/>
</dbReference>
<dbReference type="PROSITE" id="PS50994">
    <property type="entry name" value="INTEGRASE"/>
    <property type="match status" value="1"/>
</dbReference>
<feature type="compositionally biased region" description="Polar residues" evidence="6">
    <location>
        <begin position="826"/>
        <end position="839"/>
    </location>
</feature>
<keyword evidence="10" id="KW-1185">Reference proteome</keyword>
<evidence type="ECO:0000313" key="10">
    <source>
        <dbReference type="Proteomes" id="UP001187471"/>
    </source>
</evidence>
<dbReference type="FunFam" id="2.60.120.330:FF:000005">
    <property type="entry name" value="1-aminocyclopropane-1-carboxylate oxidase homolog 1"/>
    <property type="match status" value="1"/>
</dbReference>
<dbReference type="SUPFAM" id="SSF56672">
    <property type="entry name" value="DNA/RNA polymerases"/>
    <property type="match status" value="1"/>
</dbReference>
<dbReference type="PROSITE" id="PS51471">
    <property type="entry name" value="FE2OG_OXY"/>
    <property type="match status" value="1"/>
</dbReference>
<keyword evidence="2" id="KW-0479">Metal-binding</keyword>
<evidence type="ECO:0000259" key="8">
    <source>
        <dbReference type="PROSITE" id="PS51471"/>
    </source>
</evidence>
<comment type="similarity">
    <text evidence="1">Belongs to the iron/ascorbate-dependent oxidoreductase family.</text>
</comment>
<dbReference type="GO" id="GO:0031418">
    <property type="term" value="F:L-ascorbic acid binding"/>
    <property type="evidence" value="ECO:0007669"/>
    <property type="project" value="UniProtKB-KW"/>
</dbReference>
<dbReference type="PANTHER" id="PTHR10209:SF429">
    <property type="entry name" value="1-AMINOCYCLOPROPANE-1-CARBOXYLATE OXIDASE HOMOLOG 1-LIKE"/>
    <property type="match status" value="1"/>
</dbReference>
<dbReference type="InterPro" id="IPR012337">
    <property type="entry name" value="RNaseH-like_sf"/>
</dbReference>
<reference evidence="9" key="1">
    <citation type="submission" date="2022-12" db="EMBL/GenBank/DDBJ databases">
        <title>Draft genome assemblies for two species of Escallonia (Escalloniales).</title>
        <authorList>
            <person name="Chanderbali A."/>
            <person name="Dervinis C."/>
            <person name="Anghel I."/>
            <person name="Soltis D."/>
            <person name="Soltis P."/>
            <person name="Zapata F."/>
        </authorList>
    </citation>
    <scope>NUCLEOTIDE SEQUENCE</scope>
    <source>
        <strain evidence="9">UCBG92.1500</strain>
        <tissue evidence="9">Leaf</tissue>
    </source>
</reference>
<proteinExistence type="inferred from homology"/>
<dbReference type="InterPro" id="IPR027443">
    <property type="entry name" value="IPNS-like_sf"/>
</dbReference>
<comment type="caution">
    <text evidence="9">The sequence shown here is derived from an EMBL/GenBank/DDBJ whole genome shotgun (WGS) entry which is preliminary data.</text>
</comment>
<feature type="domain" description="Integrase catalytic" evidence="7">
    <location>
        <begin position="287"/>
        <end position="380"/>
    </location>
</feature>
<feature type="domain" description="Fe2OG dioxygenase" evidence="8">
    <location>
        <begin position="218"/>
        <end position="364"/>
    </location>
</feature>
<name>A0AA88QLL5_9ASTE</name>
<dbReference type="EMBL" id="JAVXUO010002468">
    <property type="protein sequence ID" value="KAK2973039.1"/>
    <property type="molecule type" value="Genomic_DNA"/>
</dbReference>
<evidence type="ECO:0000256" key="1">
    <source>
        <dbReference type="ARBA" id="ARBA00008056"/>
    </source>
</evidence>
<dbReference type="GO" id="GO:0051213">
    <property type="term" value="F:dioxygenase activity"/>
    <property type="evidence" value="ECO:0007669"/>
    <property type="project" value="UniProtKB-ARBA"/>
</dbReference>
<sequence length="979" mass="108988">MAVSGVQETMVKAALEYDRTRELKAFDETKAGVKGLVDDGLVKIPKIFVRPAEELAKELNCRPAEVQPPIIDIGGIQGLDRHKEIVNEVRIAAAKWGFFQVVEHGIPLTVLEEMIEGVRLFHEQDLEAKKEFYSRDSTRSVRLNTNSDLFNSRTANWRDTLTILVSVSGTLDPNEFPAICRGVVTAYAKHVQNLGNMLFQLLSEALGLKEDHLKSMECTEGIRMGCHYYPACPEPELTLGTTKHSDPGLLTVLLQNQISGLQVLYEDQWVDVRPTPGALVINIGDLLQSDEGGEFGDKKFLSLLANLGIQLRLACPKMPQQNGVAERKHRNVTELGLTMDFGLNALICQQTQGEITSYKEWLEPPTTTSNCPLAGNTNATSSVTCDIIAPQYPVGDQYLEPTSRIQQNAEEYVMPEAREPALQSLGEQFVYDSSSLSNNESDTVLNDSSTPSSTDIQDVDNYLDQVAVQIMPSRSMATRSQYGIVKPNPSAADPSLFVCHSTRGTLLLLVYVDDMILTSDTPEFPEWFIQELGNEFAIKDLGPLHYFLGIEVHSSDSGLFLCQSKYTRDILTRAQMIGCKPISTPMAIKTRSTASSRNPYPDPTHYRSIVGALQYITFTGPDLSYSVNFVCQFMQAPTVGHNQAVKRILRRSTTSMCTFLGGNCISWSAKKQTTVARSSVEAEYRSMASAAAELNWLSTLLRDIGVSLQLPSLLHCANLSALHMTFNPVFHGRTKHIELDYHFVREKVALGNLVTRYVSSKAQIADIFTKPLSRESFQLLRSKLGLCKQHRPNLRGSNSDEFAESPRDQQQQSTTAKMKGKDEGQSAESPRNQQQQSATAKMKGKDNGQNHGLKRFAHVPCVRHVLHENQRVDVPPIRGGFVVNIRNFLQLVSNDKFKSNKHRVLANRIGPRISVPCFLYGPVPSSKQYGLIKELISEGNPTLSREVQLDKYIAKFLSTGLDEYQALDYYRGKNILQGD</sequence>
<organism evidence="9 10">
    <name type="scientific">Escallonia rubra</name>
    <dbReference type="NCBI Taxonomy" id="112253"/>
    <lineage>
        <taxon>Eukaryota</taxon>
        <taxon>Viridiplantae</taxon>
        <taxon>Streptophyta</taxon>
        <taxon>Embryophyta</taxon>
        <taxon>Tracheophyta</taxon>
        <taxon>Spermatophyta</taxon>
        <taxon>Magnoliopsida</taxon>
        <taxon>eudicotyledons</taxon>
        <taxon>Gunneridae</taxon>
        <taxon>Pentapetalae</taxon>
        <taxon>asterids</taxon>
        <taxon>campanulids</taxon>
        <taxon>Escalloniales</taxon>
        <taxon>Escalloniaceae</taxon>
        <taxon>Escallonia</taxon>
    </lineage>
</organism>
<dbReference type="SUPFAM" id="SSF51197">
    <property type="entry name" value="Clavaminate synthase-like"/>
    <property type="match status" value="2"/>
</dbReference>
<keyword evidence="5" id="KW-0408">Iron</keyword>
<dbReference type="InterPro" id="IPR001584">
    <property type="entry name" value="Integrase_cat-core"/>
</dbReference>
<keyword evidence="3" id="KW-0847">Vitamin C</keyword>
<evidence type="ECO:0000256" key="2">
    <source>
        <dbReference type="ARBA" id="ARBA00022723"/>
    </source>
</evidence>
<keyword evidence="4" id="KW-0560">Oxidoreductase</keyword>
<dbReference type="InterPro" id="IPR043502">
    <property type="entry name" value="DNA/RNA_pol_sf"/>
</dbReference>
<evidence type="ECO:0000256" key="3">
    <source>
        <dbReference type="ARBA" id="ARBA00022896"/>
    </source>
</evidence>
<evidence type="ECO:0000313" key="9">
    <source>
        <dbReference type="EMBL" id="KAK2973039.1"/>
    </source>
</evidence>
<feature type="region of interest" description="Disordered" evidence="6">
    <location>
        <begin position="434"/>
        <end position="456"/>
    </location>
</feature>
<evidence type="ECO:0000256" key="6">
    <source>
        <dbReference type="SAM" id="MobiDB-lite"/>
    </source>
</evidence>
<protein>
    <submittedName>
        <fullName evidence="9">Uncharacterized protein</fullName>
    </submittedName>
</protein>
<dbReference type="Pfam" id="PF07727">
    <property type="entry name" value="RVT_2"/>
    <property type="match status" value="1"/>
</dbReference>
<dbReference type="InterPro" id="IPR044861">
    <property type="entry name" value="IPNS-like_FE2OG_OXY"/>
</dbReference>
<feature type="region of interest" description="Disordered" evidence="6">
    <location>
        <begin position="790"/>
        <end position="852"/>
    </location>
</feature>
<dbReference type="GO" id="GO:0016705">
    <property type="term" value="F:oxidoreductase activity, acting on paired donors, with incorporation or reduction of molecular oxygen"/>
    <property type="evidence" value="ECO:0007669"/>
    <property type="project" value="UniProtKB-ARBA"/>
</dbReference>
<evidence type="ECO:0000256" key="4">
    <source>
        <dbReference type="ARBA" id="ARBA00023002"/>
    </source>
</evidence>
<accession>A0AA88QLL5</accession>
<gene>
    <name evidence="9" type="ORF">RJ640_021798</name>
</gene>
<dbReference type="InterPro" id="IPR013103">
    <property type="entry name" value="RVT_2"/>
</dbReference>
<dbReference type="GO" id="GO:0015074">
    <property type="term" value="P:DNA integration"/>
    <property type="evidence" value="ECO:0007669"/>
    <property type="project" value="InterPro"/>
</dbReference>
<dbReference type="InterPro" id="IPR026992">
    <property type="entry name" value="DIOX_N"/>
</dbReference>